<dbReference type="InterPro" id="IPR042098">
    <property type="entry name" value="TauD-like_sf"/>
</dbReference>
<feature type="domain" description="TauD/TfdA-like" evidence="2">
    <location>
        <begin position="55"/>
        <end position="349"/>
    </location>
</feature>
<dbReference type="AlphaFoldDB" id="F2U5A3"/>
<sequence>MAQQESKRSKEMIGELGEVGSLAPPQQRTFNDVAVPLVVKCTHQPAAVTMDGVCEWIKKNQSTLEEKLKHHGAILFRGFPLTTAQHFDSFVCSFQSYKDLPYSRSLSFAVRIQVTDRVCTTNEGKKGGQVFHHEQAQTPYWPSKLFFFCERPATTGGGTAVCPSDIVCQRVKEKHPEFYRHLEEHGVKYTSYMAAQQDTSKGAGRSWKSFFGRDTKEAVEEHMRELGYTWRWLEDDTLAATSPVLKGIRTAPGTDKVVFFNQIVATIANASEFSGTADSGDSESSDKRLARFICFGDDEPMPYKVLLDIKAMCEDAAVELEWQPGDVALLDNYLVMHARRAFDGPRRVLASLVE</sequence>
<dbReference type="RefSeq" id="XP_004996054.1">
    <property type="nucleotide sequence ID" value="XM_004995997.1"/>
</dbReference>
<dbReference type="GeneID" id="16076640"/>
<gene>
    <name evidence="3" type="ORF">PTSG_03469</name>
</gene>
<dbReference type="PANTHER" id="PTHR10696">
    <property type="entry name" value="GAMMA-BUTYROBETAINE HYDROXYLASE-RELATED"/>
    <property type="match status" value="1"/>
</dbReference>
<dbReference type="KEGG" id="sre:PTSG_03469"/>
<dbReference type="OMA" id="HNEQAYT"/>
<dbReference type="InterPro" id="IPR003819">
    <property type="entry name" value="TauD/TfdA-like"/>
</dbReference>
<keyword evidence="1" id="KW-0560">Oxidoreductase</keyword>
<dbReference type="OrthoDB" id="408743at2759"/>
<name>F2U5A3_SALR5</name>
<proteinExistence type="predicted"/>
<keyword evidence="4" id="KW-1185">Reference proteome</keyword>
<protein>
    <recommendedName>
        <fullName evidence="2">TauD/TfdA-like domain-containing protein</fullName>
    </recommendedName>
</protein>
<dbReference type="InterPro" id="IPR050411">
    <property type="entry name" value="AlphaKG_dependent_hydroxylases"/>
</dbReference>
<dbReference type="Proteomes" id="UP000007799">
    <property type="component" value="Unassembled WGS sequence"/>
</dbReference>
<dbReference type="Pfam" id="PF02668">
    <property type="entry name" value="TauD"/>
    <property type="match status" value="1"/>
</dbReference>
<evidence type="ECO:0000256" key="1">
    <source>
        <dbReference type="ARBA" id="ARBA00023002"/>
    </source>
</evidence>
<dbReference type="EMBL" id="GL832961">
    <property type="protein sequence ID" value="EGD82819.1"/>
    <property type="molecule type" value="Genomic_DNA"/>
</dbReference>
<accession>F2U5A3</accession>
<dbReference type="STRING" id="946362.F2U5A3"/>
<dbReference type="PANTHER" id="PTHR10696:SF21">
    <property type="entry name" value="TAUD_TFDA-LIKE DOMAIN-CONTAINING PROTEIN"/>
    <property type="match status" value="1"/>
</dbReference>
<organism evidence="4">
    <name type="scientific">Salpingoeca rosetta (strain ATCC 50818 / BSB-021)</name>
    <dbReference type="NCBI Taxonomy" id="946362"/>
    <lineage>
        <taxon>Eukaryota</taxon>
        <taxon>Choanoflagellata</taxon>
        <taxon>Craspedida</taxon>
        <taxon>Salpingoecidae</taxon>
        <taxon>Salpingoeca</taxon>
    </lineage>
</organism>
<evidence type="ECO:0000259" key="2">
    <source>
        <dbReference type="Pfam" id="PF02668"/>
    </source>
</evidence>
<dbReference type="Gene3D" id="3.60.130.10">
    <property type="entry name" value="Clavaminate synthase-like"/>
    <property type="match status" value="1"/>
</dbReference>
<evidence type="ECO:0000313" key="4">
    <source>
        <dbReference type="Proteomes" id="UP000007799"/>
    </source>
</evidence>
<dbReference type="GO" id="GO:0016491">
    <property type="term" value="F:oxidoreductase activity"/>
    <property type="evidence" value="ECO:0007669"/>
    <property type="project" value="UniProtKB-KW"/>
</dbReference>
<dbReference type="InParanoid" id="F2U5A3"/>
<reference evidence="3" key="1">
    <citation type="submission" date="2009-08" db="EMBL/GenBank/DDBJ databases">
        <title>Annotation of Salpingoeca rosetta.</title>
        <authorList>
            <consortium name="The Broad Institute Genome Sequencing Platform"/>
            <person name="Russ C."/>
            <person name="Cuomo C."/>
            <person name="Burger G."/>
            <person name="Gray M.W."/>
            <person name="Holland P.W.H."/>
            <person name="King N."/>
            <person name="Lang F.B.F."/>
            <person name="Roger A.J."/>
            <person name="Ruiz-Trillo I."/>
            <person name="Young S.K."/>
            <person name="Zeng Q."/>
            <person name="Gargeya S."/>
            <person name="Alvarado L."/>
            <person name="Berlin A."/>
            <person name="Chapman S.B."/>
            <person name="Chen Z."/>
            <person name="Freedman E."/>
            <person name="Gellesch M."/>
            <person name="Goldberg J."/>
            <person name="Griggs A."/>
            <person name="Gujja S."/>
            <person name="Heilman E."/>
            <person name="Heiman D."/>
            <person name="Howarth C."/>
            <person name="Mehta T."/>
            <person name="Neiman D."/>
            <person name="Pearson M."/>
            <person name="Roberts A."/>
            <person name="Saif S."/>
            <person name="Shea T."/>
            <person name="Shenoy N."/>
            <person name="Sisk P."/>
            <person name="Stolte C."/>
            <person name="Sykes S."/>
            <person name="White J."/>
            <person name="Yandava C."/>
            <person name="Haas B."/>
            <person name="Nusbaum C."/>
            <person name="Birren B."/>
        </authorList>
    </citation>
    <scope>NUCLEOTIDE SEQUENCE [LARGE SCALE GENOMIC DNA]</scope>
    <source>
        <strain evidence="3">ATCC 50818</strain>
    </source>
</reference>
<dbReference type="eggNOG" id="ENOG502QRUR">
    <property type="taxonomic scope" value="Eukaryota"/>
</dbReference>
<dbReference type="SUPFAM" id="SSF51197">
    <property type="entry name" value="Clavaminate synthase-like"/>
    <property type="match status" value="1"/>
</dbReference>
<evidence type="ECO:0000313" key="3">
    <source>
        <dbReference type="EMBL" id="EGD82819.1"/>
    </source>
</evidence>